<reference evidence="7 8" key="1">
    <citation type="journal article" date="2019" name="Nat. Ecol. Evol.">
        <title>Megaphylogeny resolves global patterns of mushroom evolution.</title>
        <authorList>
            <person name="Varga T."/>
            <person name="Krizsan K."/>
            <person name="Foldi C."/>
            <person name="Dima B."/>
            <person name="Sanchez-Garcia M."/>
            <person name="Sanchez-Ramirez S."/>
            <person name="Szollosi G.J."/>
            <person name="Szarkandi J.G."/>
            <person name="Papp V."/>
            <person name="Albert L."/>
            <person name="Andreopoulos W."/>
            <person name="Angelini C."/>
            <person name="Antonin V."/>
            <person name="Barry K.W."/>
            <person name="Bougher N.L."/>
            <person name="Buchanan P."/>
            <person name="Buyck B."/>
            <person name="Bense V."/>
            <person name="Catcheside P."/>
            <person name="Chovatia M."/>
            <person name="Cooper J."/>
            <person name="Damon W."/>
            <person name="Desjardin D."/>
            <person name="Finy P."/>
            <person name="Geml J."/>
            <person name="Haridas S."/>
            <person name="Hughes K."/>
            <person name="Justo A."/>
            <person name="Karasinski D."/>
            <person name="Kautmanova I."/>
            <person name="Kiss B."/>
            <person name="Kocsube S."/>
            <person name="Kotiranta H."/>
            <person name="LaButti K.M."/>
            <person name="Lechner B.E."/>
            <person name="Liimatainen K."/>
            <person name="Lipzen A."/>
            <person name="Lukacs Z."/>
            <person name="Mihaltcheva S."/>
            <person name="Morgado L.N."/>
            <person name="Niskanen T."/>
            <person name="Noordeloos M.E."/>
            <person name="Ohm R.A."/>
            <person name="Ortiz-Santana B."/>
            <person name="Ovrebo C."/>
            <person name="Racz N."/>
            <person name="Riley R."/>
            <person name="Savchenko A."/>
            <person name="Shiryaev A."/>
            <person name="Soop K."/>
            <person name="Spirin V."/>
            <person name="Szebenyi C."/>
            <person name="Tomsovsky M."/>
            <person name="Tulloss R.E."/>
            <person name="Uehling J."/>
            <person name="Grigoriev I.V."/>
            <person name="Vagvolgyi C."/>
            <person name="Papp T."/>
            <person name="Martin F.M."/>
            <person name="Miettinen O."/>
            <person name="Hibbett D.S."/>
            <person name="Nagy L.G."/>
        </authorList>
    </citation>
    <scope>NUCLEOTIDE SEQUENCE [LARGE SCALE GENOMIC DNA]</scope>
    <source>
        <strain evidence="7 8">CBS 166.37</strain>
    </source>
</reference>
<evidence type="ECO:0000256" key="1">
    <source>
        <dbReference type="ARBA" id="ARBA00004141"/>
    </source>
</evidence>
<evidence type="ECO:0000313" key="7">
    <source>
        <dbReference type="EMBL" id="TFK34270.1"/>
    </source>
</evidence>
<feature type="transmembrane region" description="Helical" evidence="6">
    <location>
        <begin position="59"/>
        <end position="81"/>
    </location>
</feature>
<keyword evidence="2" id="KW-0813">Transport</keyword>
<dbReference type="Proteomes" id="UP000308652">
    <property type="component" value="Unassembled WGS sequence"/>
</dbReference>
<keyword evidence="3 6" id="KW-0812">Transmembrane</keyword>
<feature type="transmembrane region" description="Helical" evidence="6">
    <location>
        <begin position="101"/>
        <end position="121"/>
    </location>
</feature>
<dbReference type="AlphaFoldDB" id="A0A5C3LN08"/>
<dbReference type="OrthoDB" id="5086884at2759"/>
<keyword evidence="8" id="KW-1185">Reference proteome</keyword>
<protein>
    <recommendedName>
        <fullName evidence="9">Major facilitator superfamily domain-containing protein</fullName>
    </recommendedName>
</protein>
<proteinExistence type="predicted"/>
<organism evidence="7 8">
    <name type="scientific">Crucibulum laeve</name>
    <dbReference type="NCBI Taxonomy" id="68775"/>
    <lineage>
        <taxon>Eukaryota</taxon>
        <taxon>Fungi</taxon>
        <taxon>Dikarya</taxon>
        <taxon>Basidiomycota</taxon>
        <taxon>Agaricomycotina</taxon>
        <taxon>Agaricomycetes</taxon>
        <taxon>Agaricomycetidae</taxon>
        <taxon>Agaricales</taxon>
        <taxon>Agaricineae</taxon>
        <taxon>Nidulariaceae</taxon>
        <taxon>Crucibulum</taxon>
    </lineage>
</organism>
<dbReference type="GO" id="GO:0016020">
    <property type="term" value="C:membrane"/>
    <property type="evidence" value="ECO:0007669"/>
    <property type="project" value="UniProtKB-SubCell"/>
</dbReference>
<keyword evidence="5 6" id="KW-0472">Membrane</keyword>
<comment type="subcellular location">
    <subcellularLocation>
        <location evidence="1">Membrane</location>
        <topology evidence="1">Multi-pass membrane protein</topology>
    </subcellularLocation>
</comment>
<gene>
    <name evidence="7" type="ORF">BDQ12DRAFT_613778</name>
</gene>
<feature type="non-terminal residue" evidence="7">
    <location>
        <position position="1"/>
    </location>
</feature>
<dbReference type="EMBL" id="ML213634">
    <property type="protein sequence ID" value="TFK34270.1"/>
    <property type="molecule type" value="Genomic_DNA"/>
</dbReference>
<dbReference type="STRING" id="68775.A0A5C3LN08"/>
<evidence type="ECO:0000313" key="8">
    <source>
        <dbReference type="Proteomes" id="UP000308652"/>
    </source>
</evidence>
<dbReference type="PANTHER" id="PTHR42718:SF9">
    <property type="entry name" value="MAJOR FACILITATOR SUPERFAMILY MULTIDRUG TRANSPORTER MFSC"/>
    <property type="match status" value="1"/>
</dbReference>
<evidence type="ECO:0000256" key="5">
    <source>
        <dbReference type="ARBA" id="ARBA00023136"/>
    </source>
</evidence>
<evidence type="ECO:0000256" key="2">
    <source>
        <dbReference type="ARBA" id="ARBA00022448"/>
    </source>
</evidence>
<sequence>TISTSIAGILFATVIPSASYWAFGFSSGFLSVVRADFVFAYGTLFIAKAAYLHEPSIAVTLFRTMTQVIIGTAVGVIVTTVVSNHVTMQRKGEDNLNSYEAAQWTSFAFAVIALVIGVYFFRGVGVVGHRKDKPEDPGRTGMNSHIQGAVTF</sequence>
<evidence type="ECO:0000256" key="6">
    <source>
        <dbReference type="SAM" id="Phobius"/>
    </source>
</evidence>
<evidence type="ECO:0000256" key="4">
    <source>
        <dbReference type="ARBA" id="ARBA00022989"/>
    </source>
</evidence>
<dbReference type="PANTHER" id="PTHR42718">
    <property type="entry name" value="MAJOR FACILITATOR SUPERFAMILY MULTIDRUG TRANSPORTER MFSC"/>
    <property type="match status" value="1"/>
</dbReference>
<name>A0A5C3LN08_9AGAR</name>
<accession>A0A5C3LN08</accession>
<feature type="transmembrane region" description="Helical" evidence="6">
    <location>
        <begin position="20"/>
        <end position="47"/>
    </location>
</feature>
<keyword evidence="4 6" id="KW-1133">Transmembrane helix</keyword>
<evidence type="ECO:0008006" key="9">
    <source>
        <dbReference type="Google" id="ProtNLM"/>
    </source>
</evidence>
<evidence type="ECO:0000256" key="3">
    <source>
        <dbReference type="ARBA" id="ARBA00022692"/>
    </source>
</evidence>